<sequence length="250" mass="27169">MALIGVTEMRPRELHGFSSCVGPMLTPPSYTLRGNTHVDGSERIILPFNVVKALRACTTCPYANTRKCFIGSKLAMLEQPFHRTSHRFREHHTAKHSLGTSHSMVMHPPLRYSSYILSVNNCAGNLGRDESVPYPPRERAQGAPQQRSGKRSKVCFVPYGPRMPHGTARDSLSLQYMRPCPNVPPSMPHTRNDGEDQRAAHDATVDAVEASGPEQADNVPPSVLAPSSLRLAGPSPGVLSSGCAIARLVG</sequence>
<organism evidence="1 2">
    <name type="scientific">Russula earlei</name>
    <dbReference type="NCBI Taxonomy" id="71964"/>
    <lineage>
        <taxon>Eukaryota</taxon>
        <taxon>Fungi</taxon>
        <taxon>Dikarya</taxon>
        <taxon>Basidiomycota</taxon>
        <taxon>Agaricomycotina</taxon>
        <taxon>Agaricomycetes</taxon>
        <taxon>Russulales</taxon>
        <taxon>Russulaceae</taxon>
        <taxon>Russula</taxon>
    </lineage>
</organism>
<dbReference type="Proteomes" id="UP001207468">
    <property type="component" value="Unassembled WGS sequence"/>
</dbReference>
<gene>
    <name evidence="1" type="ORF">F5148DRAFT_1279169</name>
</gene>
<evidence type="ECO:0000313" key="1">
    <source>
        <dbReference type="EMBL" id="KAI9513134.1"/>
    </source>
</evidence>
<proteinExistence type="predicted"/>
<reference evidence="1" key="1">
    <citation type="submission" date="2021-03" db="EMBL/GenBank/DDBJ databases">
        <title>Evolutionary priming and transition to the ectomycorrhizal habit in an iconic lineage of mushroom-forming fungi: is preadaptation a requirement?</title>
        <authorList>
            <consortium name="DOE Joint Genome Institute"/>
            <person name="Looney B.P."/>
            <person name="Miyauchi S."/>
            <person name="Morin E."/>
            <person name="Drula E."/>
            <person name="Courty P.E."/>
            <person name="Chicoki N."/>
            <person name="Fauchery L."/>
            <person name="Kohler A."/>
            <person name="Kuo A."/>
            <person name="LaButti K."/>
            <person name="Pangilinan J."/>
            <person name="Lipzen A."/>
            <person name="Riley R."/>
            <person name="Andreopoulos W."/>
            <person name="He G."/>
            <person name="Johnson J."/>
            <person name="Barry K.W."/>
            <person name="Grigoriev I.V."/>
            <person name="Nagy L."/>
            <person name="Hibbett D."/>
            <person name="Henrissat B."/>
            <person name="Matheny P.B."/>
            <person name="Labbe J."/>
            <person name="Martin A.F."/>
        </authorList>
    </citation>
    <scope>NUCLEOTIDE SEQUENCE</scope>
    <source>
        <strain evidence="1">BPL698</strain>
    </source>
</reference>
<protein>
    <submittedName>
        <fullName evidence="1">Uncharacterized protein</fullName>
    </submittedName>
</protein>
<keyword evidence="2" id="KW-1185">Reference proteome</keyword>
<evidence type="ECO:0000313" key="2">
    <source>
        <dbReference type="Proteomes" id="UP001207468"/>
    </source>
</evidence>
<dbReference type="EMBL" id="JAGFNK010000003">
    <property type="protein sequence ID" value="KAI9513134.1"/>
    <property type="molecule type" value="Genomic_DNA"/>
</dbReference>
<comment type="caution">
    <text evidence="1">The sequence shown here is derived from an EMBL/GenBank/DDBJ whole genome shotgun (WGS) entry which is preliminary data.</text>
</comment>
<name>A0ACC0UPX9_9AGAM</name>
<accession>A0ACC0UPX9</accession>